<dbReference type="Pfam" id="PF03900">
    <property type="entry name" value="Porphobil_deamC"/>
    <property type="match status" value="1"/>
</dbReference>
<evidence type="ECO:0000313" key="10">
    <source>
        <dbReference type="Proteomes" id="UP000504606"/>
    </source>
</evidence>
<reference evidence="11" key="1">
    <citation type="submission" date="2025-08" db="UniProtKB">
        <authorList>
            <consortium name="RefSeq"/>
        </authorList>
    </citation>
    <scope>IDENTIFICATION</scope>
    <source>
        <tissue evidence="11">Whole organism</tissue>
    </source>
</reference>
<dbReference type="InterPro" id="IPR022418">
    <property type="entry name" value="Porphobilinogen_deaminase_C"/>
</dbReference>
<dbReference type="KEGG" id="foc:113204387"/>
<dbReference type="InterPro" id="IPR036803">
    <property type="entry name" value="Porphobilinogen_deaminase_C_sf"/>
</dbReference>
<dbReference type="InterPro" id="IPR000860">
    <property type="entry name" value="HemC"/>
</dbReference>
<dbReference type="PANTHER" id="PTHR11557">
    <property type="entry name" value="PORPHOBILINOGEN DEAMINASE"/>
    <property type="match status" value="1"/>
</dbReference>
<evidence type="ECO:0000256" key="7">
    <source>
        <dbReference type="ARBA" id="ARBA00033064"/>
    </source>
</evidence>
<keyword evidence="10" id="KW-1185">Reference proteome</keyword>
<dbReference type="Gene3D" id="3.40.190.10">
    <property type="entry name" value="Periplasmic binding protein-like II"/>
    <property type="match status" value="2"/>
</dbReference>
<dbReference type="FunFam" id="3.40.190.10:FF:000005">
    <property type="entry name" value="Porphobilinogen deaminase"/>
    <property type="match status" value="1"/>
</dbReference>
<dbReference type="RefSeq" id="XP_026275355.1">
    <property type="nucleotide sequence ID" value="XM_026419570.2"/>
</dbReference>
<accession>A0A6J1S7Z5</accession>
<evidence type="ECO:0000259" key="8">
    <source>
        <dbReference type="Pfam" id="PF01379"/>
    </source>
</evidence>
<comment type="pathway">
    <text evidence="2">Porphyrin-containing compound metabolism; protoporphyrin-IX biosynthesis; coproporphyrinogen-III from 5-aminolevulinate: step 2/4.</text>
</comment>
<evidence type="ECO:0000256" key="6">
    <source>
        <dbReference type="ARBA" id="ARBA00023244"/>
    </source>
</evidence>
<organism evidence="10 11">
    <name type="scientific">Frankliniella occidentalis</name>
    <name type="common">Western flower thrips</name>
    <name type="synonym">Euthrips occidentalis</name>
    <dbReference type="NCBI Taxonomy" id="133901"/>
    <lineage>
        <taxon>Eukaryota</taxon>
        <taxon>Metazoa</taxon>
        <taxon>Ecdysozoa</taxon>
        <taxon>Arthropoda</taxon>
        <taxon>Hexapoda</taxon>
        <taxon>Insecta</taxon>
        <taxon>Pterygota</taxon>
        <taxon>Neoptera</taxon>
        <taxon>Paraneoptera</taxon>
        <taxon>Thysanoptera</taxon>
        <taxon>Terebrantia</taxon>
        <taxon>Thripoidea</taxon>
        <taxon>Thripidae</taxon>
        <taxon>Frankliniella</taxon>
    </lineage>
</organism>
<dbReference type="Proteomes" id="UP000504606">
    <property type="component" value="Unplaced"/>
</dbReference>
<name>A0A6J1S7Z5_FRAOC</name>
<evidence type="ECO:0000256" key="4">
    <source>
        <dbReference type="ARBA" id="ARBA00012655"/>
    </source>
</evidence>
<dbReference type="SUPFAM" id="SSF54782">
    <property type="entry name" value="Porphobilinogen deaminase (hydroxymethylbilane synthase), C-terminal domain"/>
    <property type="match status" value="1"/>
</dbReference>
<dbReference type="InterPro" id="IPR022419">
    <property type="entry name" value="Porphobilin_deaminase_cofac_BS"/>
</dbReference>
<dbReference type="GeneID" id="113204387"/>
<keyword evidence="6" id="KW-0627">Porphyrin biosynthesis</keyword>
<comment type="cofactor">
    <cofactor evidence="1">
        <name>dipyrromethane</name>
        <dbReference type="ChEBI" id="CHEBI:60342"/>
    </cofactor>
</comment>
<feature type="domain" description="Porphobilinogen deaminase N-terminal" evidence="8">
    <location>
        <begin position="17"/>
        <end position="228"/>
    </location>
</feature>
<comment type="similarity">
    <text evidence="3">Belongs to the HMBS family.</text>
</comment>
<evidence type="ECO:0000256" key="3">
    <source>
        <dbReference type="ARBA" id="ARBA00005638"/>
    </source>
</evidence>
<dbReference type="SUPFAM" id="SSF53850">
    <property type="entry name" value="Periplasmic binding protein-like II"/>
    <property type="match status" value="1"/>
</dbReference>
<feature type="domain" description="Porphobilinogen deaminase C-terminal" evidence="9">
    <location>
        <begin position="241"/>
        <end position="293"/>
    </location>
</feature>
<dbReference type="OrthoDB" id="564646at2759"/>
<dbReference type="GO" id="GO:0005737">
    <property type="term" value="C:cytoplasm"/>
    <property type="evidence" value="ECO:0007669"/>
    <property type="project" value="TreeGrafter"/>
</dbReference>
<proteinExistence type="inferred from homology"/>
<dbReference type="GO" id="GO:0006782">
    <property type="term" value="P:protoporphyrinogen IX biosynthetic process"/>
    <property type="evidence" value="ECO:0007669"/>
    <property type="project" value="UniProtKB-UniPathway"/>
</dbReference>
<dbReference type="EC" id="2.5.1.61" evidence="4"/>
<dbReference type="InterPro" id="IPR022417">
    <property type="entry name" value="Porphobilin_deaminase_N"/>
</dbReference>
<evidence type="ECO:0000256" key="1">
    <source>
        <dbReference type="ARBA" id="ARBA00001916"/>
    </source>
</evidence>
<evidence type="ECO:0000259" key="9">
    <source>
        <dbReference type="Pfam" id="PF03900"/>
    </source>
</evidence>
<evidence type="ECO:0000256" key="2">
    <source>
        <dbReference type="ARBA" id="ARBA00004735"/>
    </source>
</evidence>
<dbReference type="PANTHER" id="PTHR11557:SF0">
    <property type="entry name" value="PORPHOBILINOGEN DEAMINASE"/>
    <property type="match status" value="1"/>
</dbReference>
<dbReference type="NCBIfam" id="TIGR00212">
    <property type="entry name" value="hemC"/>
    <property type="match status" value="1"/>
</dbReference>
<dbReference type="PRINTS" id="PR00151">
    <property type="entry name" value="PORPHBDMNASE"/>
</dbReference>
<dbReference type="PROSITE" id="PS00533">
    <property type="entry name" value="PORPHOBILINOGEN_DEAM"/>
    <property type="match status" value="1"/>
</dbReference>
<dbReference type="GO" id="GO:0004418">
    <property type="term" value="F:hydroxymethylbilane synthase activity"/>
    <property type="evidence" value="ECO:0007669"/>
    <property type="project" value="UniProtKB-EC"/>
</dbReference>
<dbReference type="PIRSF" id="PIRSF001438">
    <property type="entry name" value="4pyrrol_synth_OHMeBilane_synth"/>
    <property type="match status" value="1"/>
</dbReference>
<dbReference type="FunFam" id="3.40.190.10:FF:000260">
    <property type="entry name" value="Porphobilinogen deaminase"/>
    <property type="match status" value="1"/>
</dbReference>
<dbReference type="Pfam" id="PF01379">
    <property type="entry name" value="Porphobil_deam"/>
    <property type="match status" value="1"/>
</dbReference>
<evidence type="ECO:0000313" key="11">
    <source>
        <dbReference type="RefSeq" id="XP_026275355.1"/>
    </source>
</evidence>
<dbReference type="CDD" id="cd13645">
    <property type="entry name" value="PBP2_HuPBGD_like"/>
    <property type="match status" value="1"/>
</dbReference>
<evidence type="ECO:0000256" key="5">
    <source>
        <dbReference type="ARBA" id="ARBA00022679"/>
    </source>
</evidence>
<dbReference type="HAMAP" id="MF_00260">
    <property type="entry name" value="Porphobil_deam"/>
    <property type="match status" value="1"/>
</dbReference>
<sequence length="364" mass="39625">MTDPSEAAPADCHPSKIVVGSRNSKLALVQTHHVIQLMEQQYPEKKFDLISMSTTGDKILDKALPKIGEKSLFTKELETALEAKEVQFVVHSLKDLPTTLPDGLVIGAVLEREDPRDAVVMHKDFEENDLSNLPASSVIGTSSLRRKAQLLSNFSHLSVQSIRGNLNTRLRKLDDNKQYSAIILAMAGLNRMGWNDRISKVLPGSEMMYAVGQGALAVECAEDDAKTLQLLSPLHHRETALLVVAERSFLCSLGGGCSAPVGVVSEFINDGKSLELEGGVWSLDGTKTLRKKLCCSLKLDTEEEPPRKKAVHSQPPIFCGIVSPAADVELYKLAFKLGQDLADALISEGASVIMEEARKANELS</sequence>
<protein>
    <recommendedName>
        <fullName evidence="4">hydroxymethylbilane synthase</fullName>
        <ecNumber evidence="4">2.5.1.61</ecNumber>
    </recommendedName>
    <alternativeName>
        <fullName evidence="7">Hydroxymethylbilane synthase</fullName>
    </alternativeName>
</protein>
<keyword evidence="5" id="KW-0808">Transferase</keyword>
<dbReference type="Gene3D" id="3.30.160.40">
    <property type="entry name" value="Porphobilinogen deaminase, C-terminal domain"/>
    <property type="match status" value="1"/>
</dbReference>
<dbReference type="UniPathway" id="UPA00251">
    <property type="reaction ID" value="UER00319"/>
</dbReference>
<gene>
    <name evidence="11" type="primary">LOC113204387</name>
</gene>
<dbReference type="AlphaFoldDB" id="A0A6J1S7Z5"/>